<sequence>MDPRRIFGAPRDLLEVQERKSLVHARSRLGRRRMERPLPTTVRSTPLVSWKHIWQILAGRPRVNGKMVTIIGFIFTLTVVASTTCPCTTTTRRGSYIHQTLVYKSTYKCQGAIEGCHFNGTEYKICRINGQDPVCYDPEENPERIWVELRVNGKLITRVERKGNRPLSLIFDACGAISHGDWTKIKCGGIEWVHHYMVQHKYMGDSSKCGSGTYLFVPAWSCVRWATWSTTDRTAILRKVPVKSDCTWGSCNLVNFTILQPEEWDKKDKWGKSMWDKTFSILINGKGKDPGAPVKIVQVKEYRVGEDLRRYMDFWKEVVTDPWEQSLTTATVNLFIELAQTIAATLNVSNCYICGGTILGDQWPWEAIEWNFTTPYNLTGQPEHSGRTRWDLSNNLVGTACIQRTPDRLSAPIPIGDSNCQNVRVINGTSMSTWGNLTGNPWMNLTREVSNLWHNGNMKNEVMAPNGLYWICGKVAYSYLLINWTGTCFLGHLKPFFFMIPLDKGATLGQVGEEMVREKRELKIGNWKDDEWPPERIIAYYDPATWAQDGAYGYRTPIYMLNRLIRLQAVVELLTRENEQALLLLAKQNTKIKNAIYQNRLALDYLLAAEGGVCGKFNLTNCCLEIGDTQEAIAEITGKMRKLAHVPVQKWTGMLDDSGWLGGIFNNWKQALFFFTIFMVGLMILPCVIPLIRNMINSAVEAAIPKTQMVVRAPEIKYRIIPETDQEYEVTNKL</sequence>
<feature type="transmembrane region" description="Helical" evidence="1">
    <location>
        <begin position="671"/>
        <end position="692"/>
    </location>
</feature>
<evidence type="ECO:0000256" key="1">
    <source>
        <dbReference type="SAM" id="Phobius"/>
    </source>
</evidence>
<proteinExistence type="predicted"/>
<protein>
    <submittedName>
        <fullName evidence="3">Endogenous retrovirus group 3 member 1 Env polyprotein</fullName>
    </submittedName>
</protein>
<dbReference type="PANTHER" id="PTHR10424:SF68">
    <property type="entry name" value="ENDOGENOUS RETROVIRUS GROUP 3 MEMBER 1 ENV POLYPROTEIN"/>
    <property type="match status" value="1"/>
</dbReference>
<dbReference type="Pfam" id="PF00429">
    <property type="entry name" value="TLV_coat"/>
    <property type="match status" value="1"/>
</dbReference>
<dbReference type="InterPro" id="IPR018154">
    <property type="entry name" value="TLV/ENV_coat_polyprotein"/>
</dbReference>
<keyword evidence="1" id="KW-1133">Transmembrane helix</keyword>
<dbReference type="Gene3D" id="1.10.287.210">
    <property type="match status" value="1"/>
</dbReference>
<evidence type="ECO:0000313" key="3">
    <source>
        <dbReference type="RefSeq" id="XP_072849316.1"/>
    </source>
</evidence>
<gene>
    <name evidence="3" type="primary">ERV3-1</name>
</gene>
<dbReference type="PANTHER" id="PTHR10424">
    <property type="entry name" value="VIRAL ENVELOPE PROTEIN"/>
    <property type="match status" value="1"/>
</dbReference>
<reference evidence="3" key="1">
    <citation type="submission" date="2025-08" db="UniProtKB">
        <authorList>
            <consortium name="RefSeq"/>
        </authorList>
    </citation>
    <scope>IDENTIFICATION</scope>
</reference>
<dbReference type="SUPFAM" id="SSF58069">
    <property type="entry name" value="Virus ectodomain"/>
    <property type="match status" value="1"/>
</dbReference>
<evidence type="ECO:0000313" key="2">
    <source>
        <dbReference type="Proteomes" id="UP001652642"/>
    </source>
</evidence>
<dbReference type="Proteomes" id="UP001652642">
    <property type="component" value="Chromosome 3"/>
</dbReference>
<dbReference type="RefSeq" id="XP_072849316.1">
    <property type="nucleotide sequence ID" value="XM_072993215.1"/>
</dbReference>
<name>A0ABM5FV82_9SAUR</name>
<accession>A0ABM5FV82</accession>
<organism evidence="2 3">
    <name type="scientific">Pogona vitticeps</name>
    <name type="common">central bearded dragon</name>
    <dbReference type="NCBI Taxonomy" id="103695"/>
    <lineage>
        <taxon>Eukaryota</taxon>
        <taxon>Metazoa</taxon>
        <taxon>Chordata</taxon>
        <taxon>Craniata</taxon>
        <taxon>Vertebrata</taxon>
        <taxon>Euteleostomi</taxon>
        <taxon>Lepidosauria</taxon>
        <taxon>Squamata</taxon>
        <taxon>Bifurcata</taxon>
        <taxon>Unidentata</taxon>
        <taxon>Episquamata</taxon>
        <taxon>Toxicofera</taxon>
        <taxon>Iguania</taxon>
        <taxon>Acrodonta</taxon>
        <taxon>Agamidae</taxon>
        <taxon>Amphibolurinae</taxon>
        <taxon>Pogona</taxon>
    </lineage>
</organism>
<keyword evidence="1" id="KW-0812">Transmembrane</keyword>
<keyword evidence="1" id="KW-0472">Membrane</keyword>
<keyword evidence="2" id="KW-1185">Reference proteome</keyword>
<dbReference type="GeneID" id="140705402"/>